<keyword evidence="6 17" id="KW-0812">Transmembrane</keyword>
<keyword evidence="5" id="KW-0109">Calcium transport</keyword>
<dbReference type="GO" id="GO:0016887">
    <property type="term" value="F:ATP hydrolysis activity"/>
    <property type="evidence" value="ECO:0007669"/>
    <property type="project" value="InterPro"/>
</dbReference>
<proteinExistence type="inferred from homology"/>
<dbReference type="EMBL" id="JRRC01081289">
    <property type="protein sequence ID" value="KHF99483.1"/>
    <property type="molecule type" value="Genomic_DNA"/>
</dbReference>
<dbReference type="SUPFAM" id="SSF81665">
    <property type="entry name" value="Calcium ATPase, transmembrane domain M"/>
    <property type="match status" value="1"/>
</dbReference>
<feature type="transmembrane region" description="Helical" evidence="17">
    <location>
        <begin position="982"/>
        <end position="1003"/>
    </location>
</feature>
<evidence type="ECO:0000256" key="8">
    <source>
        <dbReference type="ARBA" id="ARBA00022741"/>
    </source>
</evidence>
<dbReference type="SUPFAM" id="SSF56784">
    <property type="entry name" value="HAD-like"/>
    <property type="match status" value="1"/>
</dbReference>
<dbReference type="InterPro" id="IPR018303">
    <property type="entry name" value="ATPase_P-typ_P_site"/>
</dbReference>
<dbReference type="AlphaFoldDB" id="A0A0B0MJ46"/>
<dbReference type="PRINTS" id="PR00119">
    <property type="entry name" value="CATATPASE"/>
</dbReference>
<evidence type="ECO:0000256" key="11">
    <source>
        <dbReference type="ARBA" id="ARBA00022842"/>
    </source>
</evidence>
<dbReference type="EC" id="7.2.2.10" evidence="3"/>
<dbReference type="InterPro" id="IPR006068">
    <property type="entry name" value="ATPase_P-typ_cation-transptr_C"/>
</dbReference>
<reference evidence="20" key="1">
    <citation type="submission" date="2014-09" db="EMBL/GenBank/DDBJ databases">
        <authorList>
            <person name="Mudge J."/>
            <person name="Ramaraj T."/>
            <person name="Lindquist I.E."/>
            <person name="Bharti A.K."/>
            <person name="Sundararajan A."/>
            <person name="Cameron C.T."/>
            <person name="Woodward J.E."/>
            <person name="May G.D."/>
            <person name="Brubaker C."/>
            <person name="Broadhvest J."/>
            <person name="Wilkins T.A."/>
        </authorList>
    </citation>
    <scope>NUCLEOTIDE SEQUENCE</scope>
    <source>
        <strain evidence="20">cv. AKA8401</strain>
    </source>
</reference>
<evidence type="ECO:0000256" key="1">
    <source>
        <dbReference type="ARBA" id="ARBA00004141"/>
    </source>
</evidence>
<dbReference type="PROSITE" id="PS00154">
    <property type="entry name" value="ATPASE_E1_E2"/>
    <property type="match status" value="1"/>
</dbReference>
<dbReference type="Pfam" id="PF00122">
    <property type="entry name" value="E1-E2_ATPase"/>
    <property type="match status" value="1"/>
</dbReference>
<dbReference type="InterPro" id="IPR023214">
    <property type="entry name" value="HAD_sf"/>
</dbReference>
<keyword evidence="4" id="KW-0813">Transport</keyword>
<dbReference type="SFLD" id="SFLDS00003">
    <property type="entry name" value="Haloacid_Dehalogenase"/>
    <property type="match status" value="1"/>
</dbReference>
<dbReference type="InterPro" id="IPR036412">
    <property type="entry name" value="HAD-like_sf"/>
</dbReference>
<dbReference type="InterPro" id="IPR004014">
    <property type="entry name" value="ATPase_P-typ_cation-transptr_N"/>
</dbReference>
<comment type="caution">
    <text evidence="19">The sequence shown here is derived from an EMBL/GenBank/DDBJ whole genome shotgun (WGS) entry which is preliminary data.</text>
</comment>
<comment type="similarity">
    <text evidence="2">Belongs to the cation transport ATPase (P-type) (TC 3.A.3) family. Type IIA subfamily.</text>
</comment>
<evidence type="ECO:0000256" key="3">
    <source>
        <dbReference type="ARBA" id="ARBA00012790"/>
    </source>
</evidence>
<dbReference type="FunFam" id="2.70.150.10:FF:000014">
    <property type="entry name" value="Calcium-transporting ATPase, putative"/>
    <property type="match status" value="1"/>
</dbReference>
<evidence type="ECO:0000256" key="5">
    <source>
        <dbReference type="ARBA" id="ARBA00022568"/>
    </source>
</evidence>
<dbReference type="NCBIfam" id="TIGR01494">
    <property type="entry name" value="ATPase_P-type"/>
    <property type="match status" value="2"/>
</dbReference>
<dbReference type="FunFam" id="3.40.50.1000:FF:000028">
    <property type="entry name" value="Calcium-transporting P-type ATPase, putative"/>
    <property type="match status" value="1"/>
</dbReference>
<dbReference type="GO" id="GO:0005524">
    <property type="term" value="F:ATP binding"/>
    <property type="evidence" value="ECO:0007669"/>
    <property type="project" value="UniProtKB-KW"/>
</dbReference>
<keyword evidence="7" id="KW-0479">Metal-binding</keyword>
<feature type="transmembrane region" description="Helical" evidence="17">
    <location>
        <begin position="818"/>
        <end position="847"/>
    </location>
</feature>
<evidence type="ECO:0000256" key="9">
    <source>
        <dbReference type="ARBA" id="ARBA00022837"/>
    </source>
</evidence>
<dbReference type="InterPro" id="IPR008250">
    <property type="entry name" value="ATPase_P-typ_transduc_dom_A_sf"/>
</dbReference>
<evidence type="ECO:0000256" key="16">
    <source>
        <dbReference type="ARBA" id="ARBA00048694"/>
    </source>
</evidence>
<dbReference type="Pfam" id="PF13246">
    <property type="entry name" value="Cation_ATPase"/>
    <property type="match status" value="1"/>
</dbReference>
<feature type="transmembrane region" description="Helical" evidence="17">
    <location>
        <begin position="264"/>
        <end position="282"/>
    </location>
</feature>
<evidence type="ECO:0000256" key="13">
    <source>
        <dbReference type="ARBA" id="ARBA00022989"/>
    </source>
</evidence>
<dbReference type="SFLD" id="SFLDG00002">
    <property type="entry name" value="C1.7:_P-type_atpase_like"/>
    <property type="match status" value="1"/>
</dbReference>
<organism evidence="19 20">
    <name type="scientific">Gossypium arboreum</name>
    <name type="common">Tree cotton</name>
    <name type="synonym">Gossypium nanking</name>
    <dbReference type="NCBI Taxonomy" id="29729"/>
    <lineage>
        <taxon>Eukaryota</taxon>
        <taxon>Viridiplantae</taxon>
        <taxon>Streptophyta</taxon>
        <taxon>Embryophyta</taxon>
        <taxon>Tracheophyta</taxon>
        <taxon>Spermatophyta</taxon>
        <taxon>Magnoliopsida</taxon>
        <taxon>eudicotyledons</taxon>
        <taxon>Gunneridae</taxon>
        <taxon>Pentapetalae</taxon>
        <taxon>rosids</taxon>
        <taxon>malvids</taxon>
        <taxon>Malvales</taxon>
        <taxon>Malvaceae</taxon>
        <taxon>Malvoideae</taxon>
        <taxon>Gossypium</taxon>
    </lineage>
</organism>
<keyword evidence="20" id="KW-1185">Reference proteome</keyword>
<accession>A0A0B0MJ46</accession>
<name>A0A0B0MJ46_GOSAR</name>
<dbReference type="PRINTS" id="PR00121">
    <property type="entry name" value="NAKATPASE"/>
</dbReference>
<evidence type="ECO:0000259" key="18">
    <source>
        <dbReference type="SMART" id="SM00831"/>
    </source>
</evidence>
<dbReference type="Pfam" id="PF00690">
    <property type="entry name" value="Cation_ATPase_N"/>
    <property type="match status" value="1"/>
</dbReference>
<dbReference type="PANTHER" id="PTHR42861">
    <property type="entry name" value="CALCIUM-TRANSPORTING ATPASE"/>
    <property type="match status" value="1"/>
</dbReference>
<dbReference type="InterPro" id="IPR001757">
    <property type="entry name" value="P_typ_ATPase"/>
</dbReference>
<keyword evidence="10" id="KW-0067">ATP-binding</keyword>
<dbReference type="GO" id="GO:0046872">
    <property type="term" value="F:metal ion binding"/>
    <property type="evidence" value="ECO:0007669"/>
    <property type="project" value="UniProtKB-KW"/>
</dbReference>
<protein>
    <recommendedName>
        <fullName evidence="3">P-type Ca(2+) transporter</fullName>
        <ecNumber evidence="3">7.2.2.10</ecNumber>
    </recommendedName>
</protein>
<dbReference type="SMART" id="SM00831">
    <property type="entry name" value="Cation_ATPase_N"/>
    <property type="match status" value="1"/>
</dbReference>
<feature type="transmembrane region" description="Helical" evidence="17">
    <location>
        <begin position="947"/>
        <end position="967"/>
    </location>
</feature>
<comment type="subcellular location">
    <subcellularLocation>
        <location evidence="1">Membrane</location>
        <topology evidence="1">Multi-pass membrane protein</topology>
    </subcellularLocation>
</comment>
<keyword evidence="9" id="KW-0106">Calcium</keyword>
<evidence type="ECO:0000256" key="7">
    <source>
        <dbReference type="ARBA" id="ARBA00022723"/>
    </source>
</evidence>
<evidence type="ECO:0000256" key="10">
    <source>
        <dbReference type="ARBA" id="ARBA00022840"/>
    </source>
</evidence>
<evidence type="ECO:0000256" key="6">
    <source>
        <dbReference type="ARBA" id="ARBA00022692"/>
    </source>
</evidence>
<evidence type="ECO:0000256" key="14">
    <source>
        <dbReference type="ARBA" id="ARBA00023065"/>
    </source>
</evidence>
<evidence type="ECO:0000256" key="2">
    <source>
        <dbReference type="ARBA" id="ARBA00005675"/>
    </source>
</evidence>
<gene>
    <name evidence="19" type="ORF">F383_16861</name>
</gene>
<comment type="catalytic activity">
    <reaction evidence="16">
        <text>Ca(2+)(in) + ATP + H2O = Ca(2+)(out) + ADP + phosphate + H(+)</text>
        <dbReference type="Rhea" id="RHEA:18105"/>
        <dbReference type="ChEBI" id="CHEBI:15377"/>
        <dbReference type="ChEBI" id="CHEBI:15378"/>
        <dbReference type="ChEBI" id="CHEBI:29108"/>
        <dbReference type="ChEBI" id="CHEBI:30616"/>
        <dbReference type="ChEBI" id="CHEBI:43474"/>
        <dbReference type="ChEBI" id="CHEBI:456216"/>
        <dbReference type="EC" id="7.2.2.10"/>
    </reaction>
</comment>
<keyword evidence="8" id="KW-0547">Nucleotide-binding</keyword>
<evidence type="ECO:0000313" key="20">
    <source>
        <dbReference type="Proteomes" id="UP000032142"/>
    </source>
</evidence>
<evidence type="ECO:0000256" key="15">
    <source>
        <dbReference type="ARBA" id="ARBA00023136"/>
    </source>
</evidence>
<feature type="transmembrane region" description="Helical" evidence="17">
    <location>
        <begin position="64"/>
        <end position="82"/>
    </location>
</feature>
<dbReference type="FunFam" id="1.20.1110.10:FF:000065">
    <property type="entry name" value="Sarcoplasmic/endoplasmic reticulum calcium ATPase 1"/>
    <property type="match status" value="1"/>
</dbReference>
<dbReference type="InterPro" id="IPR023298">
    <property type="entry name" value="ATPase_P-typ_TM_dom_sf"/>
</dbReference>
<dbReference type="InterPro" id="IPR059000">
    <property type="entry name" value="ATPase_P-type_domA"/>
</dbReference>
<evidence type="ECO:0000256" key="4">
    <source>
        <dbReference type="ARBA" id="ARBA00022448"/>
    </source>
</evidence>
<dbReference type="FunFam" id="1.20.1110.10:FF:000077">
    <property type="entry name" value="ECA1 (ER-TYPE CA2+-ATPASE 1)"/>
    <property type="match status" value="1"/>
</dbReference>
<dbReference type="Pfam" id="PF00689">
    <property type="entry name" value="Cation_ATPase_C"/>
    <property type="match status" value="1"/>
</dbReference>
<dbReference type="Gene3D" id="3.40.1110.10">
    <property type="entry name" value="Calcium-transporting ATPase, cytoplasmic domain N"/>
    <property type="match status" value="1"/>
</dbReference>
<dbReference type="SFLD" id="SFLDF00027">
    <property type="entry name" value="p-type_atpase"/>
    <property type="match status" value="1"/>
</dbReference>
<sequence>MEERAFPAWSWSVEHCLKEYDVRLDKGLSSYKVEKRREKYGWNELAKEKGKPLWRLVLEQFDDMLVKILLVAAFISFLLAYMHGSESEESGFEAYVEPFVIVLILVLNAIVGVWQETNAEKALEALKEMQCESGKVLRDGFLVPDLPARELVPGDIVELQVGDKVPADMRIAALKTSTLRLEQSALTGEAMPVLKGTSPIFQKECELQAKENMVFAGTTVVNGCCVCIVVCTGMNTEIGKIQKQIHEASLEESDTPLKKKLDEFGSRLTTAIGIVCLIVWLINYKNFLSYDMVEGWPANVRFSFEKCTYYFKIAVALAVAAIPEGLPAVITTSLALGTRKMAQKNAIVRKLPSVETLGCTTVICSDKTGTLTTNQMSVAEFFTLGGKTTTSRIFHVKGTTYDPKDGGIVDWTCYNMDANLQVMAEICAVCNDAGIFCDGRLFRATGLPTEAALKVLAEKMGVPDAKMRNKIRDSELVANYLIDRSTVKLGCCEWWIKRSKRVATLEFDRVRKSSSIIVREAAGQNRLLAKGAVESLLERSTHVQLADGSLAPMDGPCRQLLLSRQTEMSSKGLRCLGLAYKEDLGEFSDYYSENHPAHKKLLDPACYCSIESDLVFVGAVGLRDPPRDEVHKAIEDCKRAGIRVMVITGDNKSTAEAICREIKLFSDGEDLRGKSFTGKDFMALSPSQQIETLSKPGGKVFSRAEPRHKQEIVRMLKEMGEIVAMTGDGVNDAPALKLADIGIAMGITGTEVAKEASDMVLADDNFSTIVSAVAEECMIPVQLLWVNLVTDGPPATALGFNPPDIGIMRKPPRRSDDALINSWVLFRYLIIGSYVGIATVGIFILWYTRASFMGINLVSDGHTLVELSQLRNWGECSTWSNFTVAPYMVGGGQLISFSNPCDYFTAGKVKAMTMSLSVLVAIEMFNSLNALSEDSSLLTLPPWRNPWLLAAMSVSFGLHCLILYVPFLADIFAVAPLSLNEWFLVILVSVPVILIDEILKFVGRGQRYRVKEKTA</sequence>
<dbReference type="Gene3D" id="1.20.1110.10">
    <property type="entry name" value="Calcium-transporting ATPase, transmembrane domain"/>
    <property type="match status" value="3"/>
</dbReference>
<keyword evidence="12" id="KW-1278">Translocase</keyword>
<dbReference type="SUPFAM" id="SSF81653">
    <property type="entry name" value="Calcium ATPase, transduction domain A"/>
    <property type="match status" value="1"/>
</dbReference>
<evidence type="ECO:0000256" key="12">
    <source>
        <dbReference type="ARBA" id="ARBA00022967"/>
    </source>
</evidence>
<keyword evidence="13 17" id="KW-1133">Transmembrane helix</keyword>
<feature type="transmembrane region" description="Helical" evidence="17">
    <location>
        <begin position="94"/>
        <end position="114"/>
    </location>
</feature>
<keyword evidence="15 17" id="KW-0472">Membrane</keyword>
<evidence type="ECO:0000313" key="19">
    <source>
        <dbReference type="EMBL" id="KHF99483.1"/>
    </source>
</evidence>
<dbReference type="SUPFAM" id="SSF81660">
    <property type="entry name" value="Metal cation-transporting ATPase, ATP-binding domain N"/>
    <property type="match status" value="1"/>
</dbReference>
<feature type="transmembrane region" description="Helical" evidence="17">
    <location>
        <begin position="309"/>
        <end position="336"/>
    </location>
</feature>
<dbReference type="InterPro" id="IPR023299">
    <property type="entry name" value="ATPase_P-typ_cyto_dom_N"/>
</dbReference>
<feature type="domain" description="Cation-transporting P-type ATPase N-terminal" evidence="18">
    <location>
        <begin position="7"/>
        <end position="81"/>
    </location>
</feature>
<dbReference type="Gene3D" id="3.40.50.1000">
    <property type="entry name" value="HAD superfamily/HAD-like"/>
    <property type="match status" value="1"/>
</dbReference>
<dbReference type="GO" id="GO:0016020">
    <property type="term" value="C:membrane"/>
    <property type="evidence" value="ECO:0007669"/>
    <property type="project" value="UniProtKB-SubCell"/>
</dbReference>
<dbReference type="InterPro" id="IPR044492">
    <property type="entry name" value="P_typ_ATPase_HD_dom"/>
</dbReference>
<evidence type="ECO:0000256" key="17">
    <source>
        <dbReference type="SAM" id="Phobius"/>
    </source>
</evidence>
<keyword evidence="11" id="KW-0460">Magnesium</keyword>
<dbReference type="GO" id="GO:0005388">
    <property type="term" value="F:P-type calcium transporter activity"/>
    <property type="evidence" value="ECO:0007669"/>
    <property type="project" value="UniProtKB-EC"/>
</dbReference>
<dbReference type="FunFam" id="3.40.1110.10:FF:000021">
    <property type="entry name" value="calcium-transporting ATPase, endoplasmic reticulum-type"/>
    <property type="match status" value="1"/>
</dbReference>
<keyword evidence="14" id="KW-0406">Ion transport</keyword>
<dbReference type="Proteomes" id="UP000032142">
    <property type="component" value="Unassembled WGS sequence"/>
</dbReference>